<keyword evidence="4" id="KW-1185">Reference proteome</keyword>
<evidence type="ECO:0000313" key="1">
    <source>
        <dbReference type="EMBL" id="OAA93312.1"/>
    </source>
</evidence>
<organism evidence="1 3">
    <name type="scientific">Clostridium coskatii</name>
    <dbReference type="NCBI Taxonomy" id="1705578"/>
    <lineage>
        <taxon>Bacteria</taxon>
        <taxon>Bacillati</taxon>
        <taxon>Bacillota</taxon>
        <taxon>Clostridia</taxon>
        <taxon>Eubacteriales</taxon>
        <taxon>Clostridiaceae</taxon>
        <taxon>Clostridium</taxon>
    </lineage>
</organism>
<dbReference type="EMBL" id="LROR01000057">
    <property type="protein sequence ID" value="OBR92550.1"/>
    <property type="molecule type" value="Genomic_DNA"/>
</dbReference>
<evidence type="ECO:0000313" key="3">
    <source>
        <dbReference type="Proteomes" id="UP000077384"/>
    </source>
</evidence>
<dbReference type="SUPFAM" id="SSF53300">
    <property type="entry name" value="vWA-like"/>
    <property type="match status" value="1"/>
</dbReference>
<dbReference type="Proteomes" id="UP000077384">
    <property type="component" value="Unassembled WGS sequence"/>
</dbReference>
<evidence type="ECO:0000313" key="2">
    <source>
        <dbReference type="EMBL" id="OBR92550.1"/>
    </source>
</evidence>
<dbReference type="PATRIC" id="fig|1705578.3.peg.386"/>
<dbReference type="AlphaFoldDB" id="A0A162LA67"/>
<dbReference type="EMBL" id="LITQ01000013">
    <property type="protein sequence ID" value="OAA93312.1"/>
    <property type="molecule type" value="Genomic_DNA"/>
</dbReference>
<name>A0A162LA67_9CLOT</name>
<proteinExistence type="predicted"/>
<gene>
    <name evidence="2" type="ORF">CLCOS_30130</name>
    <name evidence="1" type="ORF">WX73_00004</name>
</gene>
<dbReference type="InterPro" id="IPR051928">
    <property type="entry name" value="NorD/CobT"/>
</dbReference>
<reference evidence="1 3" key="1">
    <citation type="journal article" date="2015" name="Biotechnol. Bioeng.">
        <title>Genome sequence and phenotypic characterization of Caulobacter segnis.</title>
        <authorList>
            <person name="Patel S."/>
            <person name="Fletcher B."/>
            <person name="Scott D.C."/>
            <person name="Ely B."/>
        </authorList>
    </citation>
    <scope>NUCLEOTIDE SEQUENCE [LARGE SCALE GENOMIC DNA]</scope>
    <source>
        <strain evidence="1 3">PS02</strain>
    </source>
</reference>
<dbReference type="PANTHER" id="PTHR41248">
    <property type="entry name" value="NORD PROTEIN"/>
    <property type="match status" value="1"/>
</dbReference>
<evidence type="ECO:0000313" key="4">
    <source>
        <dbReference type="Proteomes" id="UP000093694"/>
    </source>
</evidence>
<dbReference type="InterPro" id="IPR036465">
    <property type="entry name" value="vWFA_dom_sf"/>
</dbReference>
<dbReference type="Proteomes" id="UP000093694">
    <property type="component" value="Unassembled WGS sequence"/>
</dbReference>
<accession>A0A162LA67</accession>
<comment type="caution">
    <text evidence="1">The sequence shown here is derived from an EMBL/GenBank/DDBJ whole genome shotgun (WGS) entry which is preliminary data.</text>
</comment>
<reference evidence="2 4" key="2">
    <citation type="journal article" date="2016" name="Front. Microbiol.">
        <title>Industrial Acetogenic Biocatalysts: A Comparative Metabolic and Genomic Analysis.</title>
        <authorList>
            <person name="Bengelsdorf F."/>
            <person name="Poehlein A."/>
            <person name="Sonja S."/>
            <person name="Erz C."/>
            <person name="Hummel T."/>
            <person name="Hoffmeister S."/>
            <person name="Daniel R."/>
            <person name="Durre P."/>
        </authorList>
    </citation>
    <scope>NUCLEOTIDE SEQUENCE [LARGE SCALE GENOMIC DNA]</scope>
    <source>
        <strain evidence="2 4">PTA-10522</strain>
    </source>
</reference>
<dbReference type="PANTHER" id="PTHR41248:SF1">
    <property type="entry name" value="NORD PROTEIN"/>
    <property type="match status" value="1"/>
</dbReference>
<sequence length="564" mass="65491">MTMQEQNKEIKRADNIIWNASSDYSLNSEIKAYDKNGKADLYLNYIIGSVHKYYNYSLLEEFFNYLKKDTNCKLLEELTWIALENCTYKKAKSERLVLENLRRDYSKKFLNRCNPDLSFNIIDQVKIAHFKRALGEKPNTTNLALTILNDLEFDEHMNTKQIISRMKEIIKVYFQYGPHFLAKNILPTSHRGKSIFQVKVKGSNSRRNSFFKRSKNELRRAFSWLKSVDQINKYDRKFMQGYYGVSILQEPRVKALEKILCIGNHKNCHVHFTRGNFDVHIKNNTSTVKHQDDILKQREKNNIHYNENFARNNNSISNLTDKIKNVMLVNRESSCRSEKGKLVAGDIWRSFYVHDNKIFIKNLKNDVRDLTVDIMLDASLSQKNRQEIIATEGYIIAESLTRCQIPVKVYSFCSFHDYTIINLFRDYDEVYKNNKIFNYTASGCNRDGLAVRAALYMMKNLSCNRKMLIVLSDGKPNDMQCIPASGINHIEYSYSDNMGVNDTALEVRKGLQEGISILGVFTGRNEDVAAAQKIYGRNLVHIKSAKRFADTVGVMLQNELNNIL</sequence>
<protein>
    <submittedName>
        <fullName evidence="1">Cobalamin biosynthesis protein CobT VWA domain protein</fullName>
    </submittedName>
</protein>